<evidence type="ECO:0000313" key="2">
    <source>
        <dbReference type="Proteomes" id="UP001164420"/>
    </source>
</evidence>
<proteinExistence type="predicted"/>
<accession>A0ABT2L3T1</accession>
<keyword evidence="2" id="KW-1185">Reference proteome</keyword>
<reference evidence="1 2" key="1">
    <citation type="journal article" date="2023" name="Front. Microbiol.">
        <title>Ralstonia chuxiongensis sp. nov., Ralstonia mojiangensis sp. nov., and Ralstonia soli sp. nov., isolated from tobacco fields, are three novel species in the family Burkholderiaceae.</title>
        <authorList>
            <person name="Lu C.H."/>
            <person name="Zhang Y.Y."/>
            <person name="Jiang N."/>
            <person name="Chen W."/>
            <person name="Shao X."/>
            <person name="Zhao Z.M."/>
            <person name="Lu W.L."/>
            <person name="Hu X."/>
            <person name="Xi Y.X."/>
            <person name="Zou S.Y."/>
            <person name="Wei Q.J."/>
            <person name="Lin Z.L."/>
            <person name="Gong L."/>
            <person name="Gai X.T."/>
            <person name="Zhang L.Q."/>
            <person name="Li J.Y."/>
            <person name="Jin Y."/>
            <person name="Xia Z.Y."/>
        </authorList>
    </citation>
    <scope>NUCLEOTIDE SEQUENCE [LARGE SCALE GENOMIC DNA]</scope>
    <source>
        <strain evidence="1 2">22TCJT01-1</strain>
    </source>
</reference>
<comment type="caution">
    <text evidence="1">The sequence shown here is derived from an EMBL/GenBank/DDBJ whole genome shotgun (WGS) entry which is preliminary data.</text>
</comment>
<name>A0ABT2L3T1_9RALS</name>
<evidence type="ECO:0000313" key="1">
    <source>
        <dbReference type="EMBL" id="MCT7310070.1"/>
    </source>
</evidence>
<dbReference type="Proteomes" id="UP001164420">
    <property type="component" value="Unassembled WGS sequence"/>
</dbReference>
<gene>
    <name evidence="1" type="ORF">N5J06_03880</name>
</gene>
<dbReference type="EMBL" id="JAOCQI010000001">
    <property type="protein sequence ID" value="MCT7310070.1"/>
    <property type="molecule type" value="Genomic_DNA"/>
</dbReference>
<protein>
    <submittedName>
        <fullName evidence="1">Uncharacterized protein</fullName>
    </submittedName>
</protein>
<sequence>MGTAAEQRAEEQQAIEDERLAFERRHRAFMTVTKQFAPHGDGAPLDADLKELDAADADWKAKNAVVERIAEEIRTGKRR</sequence>
<dbReference type="RefSeq" id="WP_260784657.1">
    <property type="nucleotide sequence ID" value="NZ_JAOCQI010000001.1"/>
</dbReference>
<organism evidence="1 2">
    <name type="scientific">Ralstonia mojiangensis</name>
    <dbReference type="NCBI Taxonomy" id="2953895"/>
    <lineage>
        <taxon>Bacteria</taxon>
        <taxon>Pseudomonadati</taxon>
        <taxon>Pseudomonadota</taxon>
        <taxon>Betaproteobacteria</taxon>
        <taxon>Burkholderiales</taxon>
        <taxon>Burkholderiaceae</taxon>
        <taxon>Ralstonia</taxon>
    </lineage>
</organism>